<dbReference type="EMBL" id="JADFUA010000003">
    <property type="protein sequence ID" value="MBE9609114.1"/>
    <property type="molecule type" value="Genomic_DNA"/>
</dbReference>
<comment type="subcellular location">
    <subcellularLocation>
        <location evidence="1">Cell membrane</location>
        <topology evidence="1">Multi-pass membrane protein</topology>
    </subcellularLocation>
</comment>
<dbReference type="GO" id="GO:0055085">
    <property type="term" value="P:transmembrane transport"/>
    <property type="evidence" value="ECO:0007669"/>
    <property type="project" value="InterPro"/>
</dbReference>
<protein>
    <submittedName>
        <fullName evidence="7">LPS export ABC transporter permease LptG</fullName>
    </submittedName>
</protein>
<evidence type="ECO:0000313" key="7">
    <source>
        <dbReference type="EMBL" id="MBE9609114.1"/>
    </source>
</evidence>
<evidence type="ECO:0000256" key="4">
    <source>
        <dbReference type="ARBA" id="ARBA00022989"/>
    </source>
</evidence>
<accession>A0A8J7KE44</accession>
<reference evidence="7 8" key="1">
    <citation type="submission" date="2020-10" db="EMBL/GenBank/DDBJ databases">
        <title>The genome sequence of Chitinilyticum litopenaei 4Y14.</title>
        <authorList>
            <person name="Liu Y."/>
        </authorList>
    </citation>
    <scope>NUCLEOTIDE SEQUENCE [LARGE SCALE GENOMIC DNA]</scope>
    <source>
        <strain evidence="7 8">4Y14</strain>
    </source>
</reference>
<dbReference type="PANTHER" id="PTHR33529:SF2">
    <property type="entry name" value="LIPOPOLYSACCHARIDE EXPORT SYSTEM PERMEASE PROTEIN LPTG"/>
    <property type="match status" value="1"/>
</dbReference>
<feature type="transmembrane region" description="Helical" evidence="6">
    <location>
        <begin position="12"/>
        <end position="31"/>
    </location>
</feature>
<dbReference type="InterPro" id="IPR030923">
    <property type="entry name" value="LptG"/>
</dbReference>
<comment type="caution">
    <text evidence="7">The sequence shown here is derived from an EMBL/GenBank/DDBJ whole genome shotgun (WGS) entry which is preliminary data.</text>
</comment>
<dbReference type="InterPro" id="IPR005495">
    <property type="entry name" value="LptG/LptF_permease"/>
</dbReference>
<keyword evidence="4 6" id="KW-1133">Transmembrane helix</keyword>
<keyword evidence="3 6" id="KW-0812">Transmembrane</keyword>
<feature type="transmembrane region" description="Helical" evidence="6">
    <location>
        <begin position="304"/>
        <end position="321"/>
    </location>
</feature>
<keyword evidence="8" id="KW-1185">Reference proteome</keyword>
<evidence type="ECO:0000313" key="8">
    <source>
        <dbReference type="Proteomes" id="UP000604481"/>
    </source>
</evidence>
<evidence type="ECO:0000256" key="3">
    <source>
        <dbReference type="ARBA" id="ARBA00022692"/>
    </source>
</evidence>
<sequence length="361" mass="39865">MMSRLGWYLAREVVNYIFATLLVLLSLFVFFDLIGELGNVGKGGYTFGAALWYVLLESPSRIYELLPVSVLIGAVFALSSMAGNSEIVVMRAAGVSVARFARWLTLIGVVFALLTVLVGEVLAPEASTAANNYRMKATKSVLAGNFKSGIWVKDGQQIVNIASMLPDLSLQGVRIVQVASDGARLERLTEAGRARYLGEGRWALQEVRETAFSRDFGGAALQVRAAQDWQSQISPDMLAVLMVKPNEMSVLALVRYVEHLDQNRQRTQRYDLALWSKIFYPLAAISMILIALPFALLQRRSGNVGVRIFFGILLGVGFNFLNRVVMHVGDLYSLPPVLITFLPSAVLFGIAGWLLWRVERS</sequence>
<feature type="transmembrane region" description="Helical" evidence="6">
    <location>
        <begin position="103"/>
        <end position="123"/>
    </location>
</feature>
<dbReference type="GO" id="GO:0043190">
    <property type="term" value="C:ATP-binding cassette (ABC) transporter complex"/>
    <property type="evidence" value="ECO:0007669"/>
    <property type="project" value="InterPro"/>
</dbReference>
<evidence type="ECO:0000256" key="2">
    <source>
        <dbReference type="ARBA" id="ARBA00022475"/>
    </source>
</evidence>
<proteinExistence type="predicted"/>
<feature type="transmembrane region" description="Helical" evidence="6">
    <location>
        <begin position="278"/>
        <end position="297"/>
    </location>
</feature>
<feature type="transmembrane region" description="Helical" evidence="6">
    <location>
        <begin position="62"/>
        <end position="82"/>
    </location>
</feature>
<feature type="transmembrane region" description="Helical" evidence="6">
    <location>
        <begin position="333"/>
        <end position="356"/>
    </location>
</feature>
<keyword evidence="5 6" id="KW-0472">Membrane</keyword>
<dbReference type="GO" id="GO:0015920">
    <property type="term" value="P:lipopolysaccharide transport"/>
    <property type="evidence" value="ECO:0007669"/>
    <property type="project" value="TreeGrafter"/>
</dbReference>
<dbReference type="AlphaFoldDB" id="A0A8J7KE44"/>
<name>A0A8J7KE44_9NEIS</name>
<gene>
    <name evidence="7" type="primary">lptG</name>
    <name evidence="7" type="ORF">INR99_07120</name>
</gene>
<evidence type="ECO:0000256" key="1">
    <source>
        <dbReference type="ARBA" id="ARBA00004651"/>
    </source>
</evidence>
<dbReference type="PANTHER" id="PTHR33529">
    <property type="entry name" value="SLR0882 PROTEIN-RELATED"/>
    <property type="match status" value="1"/>
</dbReference>
<keyword evidence="2" id="KW-1003">Cell membrane</keyword>
<evidence type="ECO:0000256" key="5">
    <source>
        <dbReference type="ARBA" id="ARBA00023136"/>
    </source>
</evidence>
<organism evidence="7 8">
    <name type="scientific">Chitinilyticum piscinae</name>
    <dbReference type="NCBI Taxonomy" id="2866724"/>
    <lineage>
        <taxon>Bacteria</taxon>
        <taxon>Pseudomonadati</taxon>
        <taxon>Pseudomonadota</taxon>
        <taxon>Betaproteobacteria</taxon>
        <taxon>Neisseriales</taxon>
        <taxon>Chitinibacteraceae</taxon>
        <taxon>Chitinilyticum</taxon>
    </lineage>
</organism>
<dbReference type="NCBIfam" id="TIGR04408">
    <property type="entry name" value="LptG_lptG"/>
    <property type="match status" value="1"/>
</dbReference>
<dbReference type="Pfam" id="PF03739">
    <property type="entry name" value="LptF_LptG"/>
    <property type="match status" value="1"/>
</dbReference>
<evidence type="ECO:0000256" key="6">
    <source>
        <dbReference type="SAM" id="Phobius"/>
    </source>
</evidence>
<dbReference type="Proteomes" id="UP000604481">
    <property type="component" value="Unassembled WGS sequence"/>
</dbReference>